<sequence length="165" mass="19384">MRLTELILILLISNFTFGQNKYVGIYNDRFSESIELKSDSTFVHNYRFDLSSSWTTGKWKVSNDTIYLKTELVSDSLQVRDSNGNKIKDSLVLSADLKINRIELNEFIMSSLSSGGQNRVKPPSKLYWKRNKLYRINENGTLDLRKLIAFWTDKKYKTYFRKETE</sequence>
<organism evidence="1 2">
    <name type="scientific">Algoriphagus zhangzhouensis</name>
    <dbReference type="NCBI Taxonomy" id="1073327"/>
    <lineage>
        <taxon>Bacteria</taxon>
        <taxon>Pseudomonadati</taxon>
        <taxon>Bacteroidota</taxon>
        <taxon>Cytophagia</taxon>
        <taxon>Cytophagales</taxon>
        <taxon>Cyclobacteriaceae</taxon>
        <taxon>Algoriphagus</taxon>
    </lineage>
</organism>
<protein>
    <submittedName>
        <fullName evidence="1">Uncharacterized protein</fullName>
    </submittedName>
</protein>
<gene>
    <name evidence="1" type="ORF">SAMN04488108_2306</name>
</gene>
<dbReference type="AlphaFoldDB" id="A0A1M7ZCZ8"/>
<dbReference type="EMBL" id="FRXN01000003">
    <property type="protein sequence ID" value="SHO62775.1"/>
    <property type="molecule type" value="Genomic_DNA"/>
</dbReference>
<dbReference type="Proteomes" id="UP000184609">
    <property type="component" value="Unassembled WGS sequence"/>
</dbReference>
<reference evidence="2" key="1">
    <citation type="submission" date="2016-12" db="EMBL/GenBank/DDBJ databases">
        <authorList>
            <person name="Varghese N."/>
            <person name="Submissions S."/>
        </authorList>
    </citation>
    <scope>NUCLEOTIDE SEQUENCE [LARGE SCALE GENOMIC DNA]</scope>
    <source>
        <strain evidence="2">DSM 25035</strain>
    </source>
</reference>
<dbReference type="STRING" id="1073327.SAMN04488108_2306"/>
<accession>A0A1M7ZCZ8</accession>
<keyword evidence="2" id="KW-1185">Reference proteome</keyword>
<evidence type="ECO:0000313" key="1">
    <source>
        <dbReference type="EMBL" id="SHO62775.1"/>
    </source>
</evidence>
<name>A0A1M7ZCZ8_9BACT</name>
<proteinExistence type="predicted"/>
<evidence type="ECO:0000313" key="2">
    <source>
        <dbReference type="Proteomes" id="UP000184609"/>
    </source>
</evidence>